<dbReference type="EMBL" id="CACRUW010000016">
    <property type="protein sequence ID" value="VYU44452.1"/>
    <property type="molecule type" value="Genomic_DNA"/>
</dbReference>
<dbReference type="AlphaFoldDB" id="A0A6N3ETR7"/>
<proteinExistence type="predicted"/>
<name>A0A6N3ETR7_PARDI</name>
<accession>A0A6N3ETR7</accession>
<reference evidence="1" key="1">
    <citation type="submission" date="2019-11" db="EMBL/GenBank/DDBJ databases">
        <authorList>
            <person name="Feng L."/>
        </authorList>
    </citation>
    <scope>NUCLEOTIDE SEQUENCE</scope>
    <source>
        <strain evidence="1">PdistasonisLFYP31</strain>
    </source>
</reference>
<organism evidence="1">
    <name type="scientific">Parabacteroides distasonis</name>
    <dbReference type="NCBI Taxonomy" id="823"/>
    <lineage>
        <taxon>Bacteria</taxon>
        <taxon>Pseudomonadati</taxon>
        <taxon>Bacteroidota</taxon>
        <taxon>Bacteroidia</taxon>
        <taxon>Bacteroidales</taxon>
        <taxon>Tannerellaceae</taxon>
        <taxon>Parabacteroides</taxon>
    </lineage>
</organism>
<gene>
    <name evidence="1" type="ORF">PDLFYP31_02631</name>
</gene>
<protein>
    <submittedName>
        <fullName evidence="1">Uncharacterized protein</fullName>
    </submittedName>
</protein>
<sequence>MLISILFGFLCYFLRVLIKHKEKIMRQIRQMVKQK</sequence>
<evidence type="ECO:0000313" key="1">
    <source>
        <dbReference type="EMBL" id="VYU44452.1"/>
    </source>
</evidence>